<feature type="domain" description="PilZ" evidence="1">
    <location>
        <begin position="11"/>
        <end position="90"/>
    </location>
</feature>
<dbReference type="InterPro" id="IPR009875">
    <property type="entry name" value="PilZ_domain"/>
</dbReference>
<dbReference type="RefSeq" id="WP_146301677.1">
    <property type="nucleotide sequence ID" value="NZ_CP042301.2"/>
</dbReference>
<proteinExistence type="predicted"/>
<dbReference type="Pfam" id="PF07238">
    <property type="entry name" value="PilZ"/>
    <property type="match status" value="1"/>
</dbReference>
<protein>
    <submittedName>
        <fullName evidence="2">PilZ domain-containing protein</fullName>
    </submittedName>
</protein>
<dbReference type="Proteomes" id="UP000321389">
    <property type="component" value="Chromosome"/>
</dbReference>
<evidence type="ECO:0000313" key="2">
    <source>
        <dbReference type="EMBL" id="QDZ03044.1"/>
    </source>
</evidence>
<organism evidence="2 3">
    <name type="scientific">Nitratireductor mangrovi</name>
    <dbReference type="NCBI Taxonomy" id="2599600"/>
    <lineage>
        <taxon>Bacteria</taxon>
        <taxon>Pseudomonadati</taxon>
        <taxon>Pseudomonadota</taxon>
        <taxon>Alphaproteobacteria</taxon>
        <taxon>Hyphomicrobiales</taxon>
        <taxon>Phyllobacteriaceae</taxon>
        <taxon>Nitratireductor</taxon>
    </lineage>
</organism>
<sequence length="98" mass="11138">MLPEPKSDEERREHRRRVLKGATILTGMQNSALSCTIRNMHQHGAEIRIDADVPVPSHFLLYVPSEGIGYRATLAWRKGDRAGLRFDGTEPKPSWHYG</sequence>
<dbReference type="KEGG" id="niy:FQ775_23230"/>
<evidence type="ECO:0000313" key="3">
    <source>
        <dbReference type="Proteomes" id="UP000321389"/>
    </source>
</evidence>
<accession>A0A5B8L563</accession>
<keyword evidence="3" id="KW-1185">Reference proteome</keyword>
<dbReference type="EMBL" id="CP042301">
    <property type="protein sequence ID" value="QDZ03044.1"/>
    <property type="molecule type" value="Genomic_DNA"/>
</dbReference>
<gene>
    <name evidence="2" type="ORF">FQ775_23230</name>
</gene>
<evidence type="ECO:0000259" key="1">
    <source>
        <dbReference type="Pfam" id="PF07238"/>
    </source>
</evidence>
<dbReference type="PROSITE" id="PS51257">
    <property type="entry name" value="PROKAR_LIPOPROTEIN"/>
    <property type="match status" value="1"/>
</dbReference>
<name>A0A5B8L563_9HYPH</name>
<dbReference type="SUPFAM" id="SSF141371">
    <property type="entry name" value="PilZ domain-like"/>
    <property type="match status" value="1"/>
</dbReference>
<dbReference type="OrthoDB" id="7210926at2"/>
<reference evidence="2" key="1">
    <citation type="submission" date="2020-04" db="EMBL/GenBank/DDBJ databases">
        <title>Nitratireductor sp. nov. isolated from mangrove soil.</title>
        <authorList>
            <person name="Ye Y."/>
        </authorList>
    </citation>
    <scope>NUCLEOTIDE SEQUENCE</scope>
    <source>
        <strain evidence="2">SY7</strain>
    </source>
</reference>
<dbReference type="AlphaFoldDB" id="A0A5B8L563"/>
<dbReference type="GO" id="GO:0035438">
    <property type="term" value="F:cyclic-di-GMP binding"/>
    <property type="evidence" value="ECO:0007669"/>
    <property type="project" value="InterPro"/>
</dbReference>